<accession>A0A9X0R5I6</accession>
<name>A0A9X0R5I6_9PROT</name>
<sequence>MAIRGRDDSSARVLDGWHVEFKGQRMSFNKWGQRVTGWPSIRIYTMACLSDGRTLNDLRDQSEPSSTTV</sequence>
<proteinExistence type="predicted"/>
<reference evidence="1" key="1">
    <citation type="submission" date="2020-08" db="EMBL/GenBank/DDBJ databases">
        <authorList>
            <person name="Hu Y."/>
            <person name="Nguyen S.V."/>
            <person name="Li F."/>
            <person name="Fanning S."/>
        </authorList>
    </citation>
    <scope>NUCLEOTIDE SEQUENCE</scope>
    <source>
        <strain evidence="1">SYSU D8009</strain>
    </source>
</reference>
<gene>
    <name evidence="1" type="ORF">H7965_26260</name>
</gene>
<dbReference type="AlphaFoldDB" id="A0A9X0R5I6"/>
<protein>
    <submittedName>
        <fullName evidence="1">Uncharacterized protein</fullName>
    </submittedName>
</protein>
<organism evidence="1 2">
    <name type="scientific">Siccirubricoccus deserti</name>
    <dbReference type="NCBI Taxonomy" id="2013562"/>
    <lineage>
        <taxon>Bacteria</taxon>
        <taxon>Pseudomonadati</taxon>
        <taxon>Pseudomonadota</taxon>
        <taxon>Alphaproteobacteria</taxon>
        <taxon>Acetobacterales</taxon>
        <taxon>Roseomonadaceae</taxon>
        <taxon>Siccirubricoccus</taxon>
    </lineage>
</organism>
<dbReference type="EMBL" id="JACOMF010000078">
    <property type="protein sequence ID" value="MBC4018767.1"/>
    <property type="molecule type" value="Genomic_DNA"/>
</dbReference>
<comment type="caution">
    <text evidence="1">The sequence shown here is derived from an EMBL/GenBank/DDBJ whole genome shotgun (WGS) entry which is preliminary data.</text>
</comment>
<evidence type="ECO:0000313" key="2">
    <source>
        <dbReference type="Proteomes" id="UP000600101"/>
    </source>
</evidence>
<dbReference type="Proteomes" id="UP000600101">
    <property type="component" value="Unassembled WGS sequence"/>
</dbReference>
<keyword evidence="2" id="KW-1185">Reference proteome</keyword>
<evidence type="ECO:0000313" key="1">
    <source>
        <dbReference type="EMBL" id="MBC4018767.1"/>
    </source>
</evidence>